<dbReference type="PIRSF" id="PIRSF009467">
    <property type="entry name" value="Ureas_acces_UreF"/>
    <property type="match status" value="1"/>
</dbReference>
<evidence type="ECO:0000256" key="2">
    <source>
        <dbReference type="ARBA" id="ARBA00023186"/>
    </source>
</evidence>
<comment type="subunit">
    <text evidence="3">UreD, UreF and UreG form a complex that acts as a GTP-hydrolysis-dependent molecular chaperone, activating the urease apoprotein by helping to assemble the nickel containing metallocenter of UreC. The UreE protein probably delivers the nickel.</text>
</comment>
<dbReference type="Pfam" id="PF01730">
    <property type="entry name" value="UreF"/>
    <property type="match status" value="1"/>
</dbReference>
<dbReference type="HAMAP" id="MF_01385">
    <property type="entry name" value="UreF"/>
    <property type="match status" value="1"/>
</dbReference>
<keyword evidence="1 3" id="KW-0996">Nickel insertion</keyword>
<sequence>MPTDPALTLHSWLSPAFPTGAFSWSHGLETLIAEGTITNADGLEQWLAGLLRYGSARSDAILLARTMEGEDVADLAAALAPSRERYTETMEQGAAFARTINATQPFTISEAAYPVAVGRAAMAAGMAPAMVLPLYLQAVIANLIHAGIRLIPLGQTDGQRILTALQPLCSDIAAEAETAPLDEIGTAMVLTDIASARHEALYSRIFRS</sequence>
<dbReference type="EMBL" id="JACIJS010000006">
    <property type="protein sequence ID" value="MBB5516211.1"/>
    <property type="molecule type" value="Genomic_DNA"/>
</dbReference>
<dbReference type="PANTHER" id="PTHR33620:SF1">
    <property type="entry name" value="UREASE ACCESSORY PROTEIN F"/>
    <property type="match status" value="1"/>
</dbReference>
<dbReference type="GO" id="GO:0005737">
    <property type="term" value="C:cytoplasm"/>
    <property type="evidence" value="ECO:0007669"/>
    <property type="project" value="UniProtKB-SubCell"/>
</dbReference>
<dbReference type="Proteomes" id="UP000553766">
    <property type="component" value="Unassembled WGS sequence"/>
</dbReference>
<comment type="function">
    <text evidence="3">Required for maturation of urease via the functional incorporation of the urease nickel metallocenter.</text>
</comment>
<organism evidence="4 5">
    <name type="scientific">Rubricella aquisinus</name>
    <dbReference type="NCBI Taxonomy" id="2028108"/>
    <lineage>
        <taxon>Bacteria</taxon>
        <taxon>Pseudomonadati</taxon>
        <taxon>Pseudomonadota</taxon>
        <taxon>Alphaproteobacteria</taxon>
        <taxon>Rhodobacterales</taxon>
        <taxon>Paracoccaceae</taxon>
        <taxon>Rubricella</taxon>
    </lineage>
</organism>
<evidence type="ECO:0000313" key="5">
    <source>
        <dbReference type="Proteomes" id="UP000553766"/>
    </source>
</evidence>
<protein>
    <recommendedName>
        <fullName evidence="3">Urease accessory protein UreF</fullName>
    </recommendedName>
</protein>
<keyword evidence="2 3" id="KW-0143">Chaperone</keyword>
<dbReference type="RefSeq" id="WP_184011597.1">
    <property type="nucleotide sequence ID" value="NZ_JACIJS010000006.1"/>
</dbReference>
<gene>
    <name evidence="3" type="primary">ureF</name>
    <name evidence="4" type="ORF">FHS89_002237</name>
</gene>
<dbReference type="InterPro" id="IPR038277">
    <property type="entry name" value="UreF_sf"/>
</dbReference>
<name>A0A840WNM1_9RHOB</name>
<dbReference type="AlphaFoldDB" id="A0A840WNM1"/>
<evidence type="ECO:0000256" key="1">
    <source>
        <dbReference type="ARBA" id="ARBA00022988"/>
    </source>
</evidence>
<comment type="subcellular location">
    <subcellularLocation>
        <location evidence="3">Cytoplasm</location>
    </subcellularLocation>
</comment>
<dbReference type="GO" id="GO:0016151">
    <property type="term" value="F:nickel cation binding"/>
    <property type="evidence" value="ECO:0007669"/>
    <property type="project" value="UniProtKB-UniRule"/>
</dbReference>
<evidence type="ECO:0000256" key="3">
    <source>
        <dbReference type="HAMAP-Rule" id="MF_01385"/>
    </source>
</evidence>
<comment type="similarity">
    <text evidence="3">Belongs to the UreF family.</text>
</comment>
<reference evidence="4 5" key="1">
    <citation type="submission" date="2020-08" db="EMBL/GenBank/DDBJ databases">
        <title>Genomic Encyclopedia of Type Strains, Phase IV (KMG-IV): sequencing the most valuable type-strain genomes for metagenomic binning, comparative biology and taxonomic classification.</title>
        <authorList>
            <person name="Goeker M."/>
        </authorList>
    </citation>
    <scope>NUCLEOTIDE SEQUENCE [LARGE SCALE GENOMIC DNA]</scope>
    <source>
        <strain evidence="4 5">DSM 103377</strain>
    </source>
</reference>
<comment type="caution">
    <text evidence="4">The sequence shown here is derived from an EMBL/GenBank/DDBJ whole genome shotgun (WGS) entry which is preliminary data.</text>
</comment>
<proteinExistence type="inferred from homology"/>
<evidence type="ECO:0000313" key="4">
    <source>
        <dbReference type="EMBL" id="MBB5516211.1"/>
    </source>
</evidence>
<keyword evidence="3" id="KW-0963">Cytoplasm</keyword>
<dbReference type="Gene3D" id="1.10.4190.10">
    <property type="entry name" value="Urease accessory protein UreF"/>
    <property type="match status" value="1"/>
</dbReference>
<keyword evidence="5" id="KW-1185">Reference proteome</keyword>
<dbReference type="InterPro" id="IPR002639">
    <property type="entry name" value="UreF"/>
</dbReference>
<dbReference type="PANTHER" id="PTHR33620">
    <property type="entry name" value="UREASE ACCESSORY PROTEIN F"/>
    <property type="match status" value="1"/>
</dbReference>
<accession>A0A840WNM1</accession>